<name>A0AA38HHC2_9CUCU</name>
<dbReference type="Proteomes" id="UP001168821">
    <property type="component" value="Unassembled WGS sequence"/>
</dbReference>
<dbReference type="EMBL" id="JALNTZ010003752">
    <property type="protein sequence ID" value="KAJ3616048.1"/>
    <property type="molecule type" value="Genomic_DNA"/>
</dbReference>
<organism evidence="1 2">
    <name type="scientific">Zophobas morio</name>
    <dbReference type="NCBI Taxonomy" id="2755281"/>
    <lineage>
        <taxon>Eukaryota</taxon>
        <taxon>Metazoa</taxon>
        <taxon>Ecdysozoa</taxon>
        <taxon>Arthropoda</taxon>
        <taxon>Hexapoda</taxon>
        <taxon>Insecta</taxon>
        <taxon>Pterygota</taxon>
        <taxon>Neoptera</taxon>
        <taxon>Endopterygota</taxon>
        <taxon>Coleoptera</taxon>
        <taxon>Polyphaga</taxon>
        <taxon>Cucujiformia</taxon>
        <taxon>Tenebrionidae</taxon>
        <taxon>Zophobas</taxon>
    </lineage>
</organism>
<dbReference type="AlphaFoldDB" id="A0AA38HHC2"/>
<keyword evidence="2" id="KW-1185">Reference proteome</keyword>
<protein>
    <submittedName>
        <fullName evidence="1">Uncharacterized protein</fullName>
    </submittedName>
</protein>
<proteinExistence type="predicted"/>
<evidence type="ECO:0000313" key="1">
    <source>
        <dbReference type="EMBL" id="KAJ3616048.1"/>
    </source>
</evidence>
<sequence>MLQRYLNRNLSFRLLEKNRSSINSRSKAKVQFMSEAENKERSSIWCFAKQASTAVAQCCQQCVMRKLLLELSARQADPMTTLRNRSVKHSR</sequence>
<reference evidence="1" key="1">
    <citation type="journal article" date="2023" name="G3 (Bethesda)">
        <title>Whole genome assemblies of Zophobas morio and Tenebrio molitor.</title>
        <authorList>
            <person name="Kaur S."/>
            <person name="Stinson S.A."/>
            <person name="diCenzo G.C."/>
        </authorList>
    </citation>
    <scope>NUCLEOTIDE SEQUENCE</scope>
    <source>
        <strain evidence="1">QUZm001</strain>
    </source>
</reference>
<comment type="caution">
    <text evidence="1">The sequence shown here is derived from an EMBL/GenBank/DDBJ whole genome shotgun (WGS) entry which is preliminary data.</text>
</comment>
<accession>A0AA38HHC2</accession>
<gene>
    <name evidence="1" type="ORF">Zmor_012098</name>
</gene>
<evidence type="ECO:0000313" key="2">
    <source>
        <dbReference type="Proteomes" id="UP001168821"/>
    </source>
</evidence>